<reference evidence="2" key="1">
    <citation type="submission" date="2017-04" db="EMBL/GenBank/DDBJ databases">
        <authorList>
            <person name="Varghese N."/>
            <person name="Submissions S."/>
        </authorList>
    </citation>
    <scope>NUCLEOTIDE SEQUENCE [LARGE SCALE GENOMIC DNA]</scope>
    <source>
        <strain evidence="2">Dd16</strain>
    </source>
</reference>
<proteinExistence type="predicted"/>
<dbReference type="Proteomes" id="UP000192934">
    <property type="component" value="Chromosome I"/>
</dbReference>
<dbReference type="STRING" id="941907.SAMN06295910_1095"/>
<sequence>MIGNRTENEDALARALSRHIGYTTAAYDLDRILSVLEVFHDRPSAVKEEIIAFLRSSQSEGGNQSDLTDDYLAEIISFARAMRIVQQTSGREARLQRFSPTELGRSLLSSRRIDNPEFSSFFAARIAFLADADSLVALLMHYRDSGDINLFDYYVTFFQQLRNERERWLQGAFPEAILQDRISSKLSWISPAKARGQAHKVEVFTRNTARHHATPRRGWLQSFGMVDDAGRLTAFGSDALGALLPGNNYFWLGPPRGIQEALHVRPDYVIGGPFEDEFNFSVATDEATSDQITALAPDVAKIMVAAYPFARLIHASQASLELPLEYIKFRSYRDKVHYDELLTVDEVFRSYRDQFDRLSALKGKVGFYRVR</sequence>
<name>A0A1X7G5D2_9SPHN</name>
<organism evidence="1 2">
    <name type="scientific">Allosphingosinicella indica</name>
    <dbReference type="NCBI Taxonomy" id="941907"/>
    <lineage>
        <taxon>Bacteria</taxon>
        <taxon>Pseudomonadati</taxon>
        <taxon>Pseudomonadota</taxon>
        <taxon>Alphaproteobacteria</taxon>
        <taxon>Sphingomonadales</taxon>
        <taxon>Sphingomonadaceae</taxon>
        <taxon>Allosphingosinicella</taxon>
    </lineage>
</organism>
<gene>
    <name evidence="1" type="ORF">SAMN06295910_1095</name>
</gene>
<dbReference type="EMBL" id="LT840185">
    <property type="protein sequence ID" value="SMF63544.1"/>
    <property type="molecule type" value="Genomic_DNA"/>
</dbReference>
<evidence type="ECO:0000313" key="2">
    <source>
        <dbReference type="Proteomes" id="UP000192934"/>
    </source>
</evidence>
<accession>A0A1X7G5D2</accession>
<keyword evidence="2" id="KW-1185">Reference proteome</keyword>
<dbReference type="RefSeq" id="WP_157123710.1">
    <property type="nucleotide sequence ID" value="NZ_LT840185.1"/>
</dbReference>
<protein>
    <submittedName>
        <fullName evidence="1">Uncharacterized protein</fullName>
    </submittedName>
</protein>
<evidence type="ECO:0000313" key="1">
    <source>
        <dbReference type="EMBL" id="SMF63544.1"/>
    </source>
</evidence>
<dbReference type="AlphaFoldDB" id="A0A1X7G5D2"/>